<dbReference type="AlphaFoldDB" id="A0A1T3P4I5"/>
<dbReference type="Pfam" id="PF19054">
    <property type="entry name" value="DUF5753"/>
    <property type="match status" value="1"/>
</dbReference>
<evidence type="ECO:0000313" key="3">
    <source>
        <dbReference type="Proteomes" id="UP000190037"/>
    </source>
</evidence>
<protein>
    <submittedName>
        <fullName evidence="2">Transcriptional regulator</fullName>
    </submittedName>
</protein>
<accession>A0A1T3P4I5</accession>
<dbReference type="InterPro" id="IPR043917">
    <property type="entry name" value="DUF5753"/>
</dbReference>
<proteinExistence type="predicted"/>
<dbReference type="SMART" id="SM00530">
    <property type="entry name" value="HTH_XRE"/>
    <property type="match status" value="1"/>
</dbReference>
<dbReference type="SUPFAM" id="SSF47413">
    <property type="entry name" value="lambda repressor-like DNA-binding domains"/>
    <property type="match status" value="1"/>
</dbReference>
<name>A0A1T3P4I5_9ACTN</name>
<dbReference type="InterPro" id="IPR010982">
    <property type="entry name" value="Lambda_DNA-bd_dom_sf"/>
</dbReference>
<keyword evidence="3" id="KW-1185">Reference proteome</keyword>
<dbReference type="RefSeq" id="WP_078978270.1">
    <property type="nucleotide sequence ID" value="NZ_MWQN01000001.1"/>
</dbReference>
<dbReference type="STRING" id="159449.B4N89_26280"/>
<dbReference type="OrthoDB" id="4350134at2"/>
<comment type="caution">
    <text evidence="2">The sequence shown here is derived from an EMBL/GenBank/DDBJ whole genome shotgun (WGS) entry which is preliminary data.</text>
</comment>
<dbReference type="eggNOG" id="COG1396">
    <property type="taxonomic scope" value="Bacteria"/>
</dbReference>
<sequence length="287" mass="31352">MASTGPGNLKARRDLGDQLRKLRGKRTATSVAAEIGVSPSTVTRTETGERLCTEEYFHTLADALGLAGEKRQALEELAMAVWDADPPWWAKFADVLSANYGALLEYEETALSRRDYQINLVPAHLQTAAYSEAVTAVDFAGLSRDTIDDLVAVRLERQRRVFGGTDPRLEIEAVVTEGVLRWVVGGPVVHREQLARLLEVTELPNVSLRVIPFSAGAGGTYASSFQILSYGGEEPEVVFGQGVSGSTFMNDPREVRRFGRLFATLSKHALSLEDSRALIATIKKDTT</sequence>
<evidence type="ECO:0000259" key="1">
    <source>
        <dbReference type="SMART" id="SM00530"/>
    </source>
</evidence>
<dbReference type="Pfam" id="PF13560">
    <property type="entry name" value="HTH_31"/>
    <property type="match status" value="1"/>
</dbReference>
<gene>
    <name evidence="2" type="ORF">B4N89_26280</name>
</gene>
<dbReference type="InterPro" id="IPR001387">
    <property type="entry name" value="Cro/C1-type_HTH"/>
</dbReference>
<dbReference type="GO" id="GO:0003677">
    <property type="term" value="F:DNA binding"/>
    <property type="evidence" value="ECO:0007669"/>
    <property type="project" value="InterPro"/>
</dbReference>
<reference evidence="2 3" key="1">
    <citation type="submission" date="2017-03" db="EMBL/GenBank/DDBJ databases">
        <title>Draft genome sequence of Streptomyces scabrisporus NF3, endophyte isolated from Amphipterygium adstringens.</title>
        <authorList>
            <person name="Vazquez M."/>
            <person name="Ceapa C.D."/>
            <person name="Rodriguez Luna D."/>
            <person name="Sanchez Esquivel S."/>
        </authorList>
    </citation>
    <scope>NUCLEOTIDE SEQUENCE [LARGE SCALE GENOMIC DNA]</scope>
    <source>
        <strain evidence="2 3">NF3</strain>
    </source>
</reference>
<dbReference type="CDD" id="cd00093">
    <property type="entry name" value="HTH_XRE"/>
    <property type="match status" value="1"/>
</dbReference>
<dbReference type="EMBL" id="MWQN01000001">
    <property type="protein sequence ID" value="OPC83973.1"/>
    <property type="molecule type" value="Genomic_DNA"/>
</dbReference>
<organism evidence="2 3">
    <name type="scientific">Embleya scabrispora</name>
    <dbReference type="NCBI Taxonomy" id="159449"/>
    <lineage>
        <taxon>Bacteria</taxon>
        <taxon>Bacillati</taxon>
        <taxon>Actinomycetota</taxon>
        <taxon>Actinomycetes</taxon>
        <taxon>Kitasatosporales</taxon>
        <taxon>Streptomycetaceae</taxon>
        <taxon>Embleya</taxon>
    </lineage>
</organism>
<feature type="domain" description="HTH cro/C1-type" evidence="1">
    <location>
        <begin position="18"/>
        <end position="71"/>
    </location>
</feature>
<evidence type="ECO:0000313" key="2">
    <source>
        <dbReference type="EMBL" id="OPC83973.1"/>
    </source>
</evidence>
<dbReference type="Gene3D" id="1.10.260.40">
    <property type="entry name" value="lambda repressor-like DNA-binding domains"/>
    <property type="match status" value="1"/>
</dbReference>
<dbReference type="Proteomes" id="UP000190037">
    <property type="component" value="Unassembled WGS sequence"/>
</dbReference>